<dbReference type="EMBL" id="QPFP01000003">
    <property type="protein sequence ID" value="TEB38015.1"/>
    <property type="molecule type" value="Genomic_DNA"/>
</dbReference>
<gene>
    <name evidence="1" type="ORF">FA13DRAFT_1785860</name>
</gene>
<dbReference type="InterPro" id="IPR036908">
    <property type="entry name" value="RlpA-like_sf"/>
</dbReference>
<keyword evidence="2" id="KW-1185">Reference proteome</keyword>
<evidence type="ECO:0000313" key="1">
    <source>
        <dbReference type="EMBL" id="TEB38015.1"/>
    </source>
</evidence>
<dbReference type="Gene3D" id="2.40.40.10">
    <property type="entry name" value="RlpA-like domain"/>
    <property type="match status" value="1"/>
</dbReference>
<dbReference type="AlphaFoldDB" id="A0A4Y7TV11"/>
<organism evidence="1 2">
    <name type="scientific">Coprinellus micaceus</name>
    <name type="common">Glistening ink-cap mushroom</name>
    <name type="synonym">Coprinus micaceus</name>
    <dbReference type="NCBI Taxonomy" id="71717"/>
    <lineage>
        <taxon>Eukaryota</taxon>
        <taxon>Fungi</taxon>
        <taxon>Dikarya</taxon>
        <taxon>Basidiomycota</taxon>
        <taxon>Agaricomycotina</taxon>
        <taxon>Agaricomycetes</taxon>
        <taxon>Agaricomycetidae</taxon>
        <taxon>Agaricales</taxon>
        <taxon>Agaricineae</taxon>
        <taxon>Psathyrellaceae</taxon>
        <taxon>Coprinellus</taxon>
    </lineage>
</organism>
<sequence>MRYQALGLLAPTGCAVGVAIRSLGEAPVKRAEWITESKWTPYDVGTGYTGACGRFIYSSEFGVAISTEVRFPIQPSLTSNPNRVQDFQPALCNRIVALKSGGKSAYSQILDVCRNCAKGDLNVTQHLFNFFSSDASTPIVGEWQLAND</sequence>
<name>A0A4Y7TV11_COPMI</name>
<protein>
    <recommendedName>
        <fullName evidence="3">RlpA-like protein double-psi beta-barrel domain-containing protein</fullName>
    </recommendedName>
</protein>
<dbReference type="OrthoDB" id="623670at2759"/>
<dbReference type="CDD" id="cd22191">
    <property type="entry name" value="DPBB_RlpA_EXP_N-like"/>
    <property type="match status" value="1"/>
</dbReference>
<evidence type="ECO:0000313" key="2">
    <source>
        <dbReference type="Proteomes" id="UP000298030"/>
    </source>
</evidence>
<accession>A0A4Y7TV11</accession>
<dbReference type="SUPFAM" id="SSF50685">
    <property type="entry name" value="Barwin-like endoglucanases"/>
    <property type="match status" value="1"/>
</dbReference>
<proteinExistence type="predicted"/>
<comment type="caution">
    <text evidence="1">The sequence shown here is derived from an EMBL/GenBank/DDBJ whole genome shotgun (WGS) entry which is preliminary data.</text>
</comment>
<reference evidence="1 2" key="1">
    <citation type="journal article" date="2019" name="Nat. Ecol. Evol.">
        <title>Megaphylogeny resolves global patterns of mushroom evolution.</title>
        <authorList>
            <person name="Varga T."/>
            <person name="Krizsan K."/>
            <person name="Foldi C."/>
            <person name="Dima B."/>
            <person name="Sanchez-Garcia M."/>
            <person name="Sanchez-Ramirez S."/>
            <person name="Szollosi G.J."/>
            <person name="Szarkandi J.G."/>
            <person name="Papp V."/>
            <person name="Albert L."/>
            <person name="Andreopoulos W."/>
            <person name="Angelini C."/>
            <person name="Antonin V."/>
            <person name="Barry K.W."/>
            <person name="Bougher N.L."/>
            <person name="Buchanan P."/>
            <person name="Buyck B."/>
            <person name="Bense V."/>
            <person name="Catcheside P."/>
            <person name="Chovatia M."/>
            <person name="Cooper J."/>
            <person name="Damon W."/>
            <person name="Desjardin D."/>
            <person name="Finy P."/>
            <person name="Geml J."/>
            <person name="Haridas S."/>
            <person name="Hughes K."/>
            <person name="Justo A."/>
            <person name="Karasinski D."/>
            <person name="Kautmanova I."/>
            <person name="Kiss B."/>
            <person name="Kocsube S."/>
            <person name="Kotiranta H."/>
            <person name="LaButti K.M."/>
            <person name="Lechner B.E."/>
            <person name="Liimatainen K."/>
            <person name="Lipzen A."/>
            <person name="Lukacs Z."/>
            <person name="Mihaltcheva S."/>
            <person name="Morgado L.N."/>
            <person name="Niskanen T."/>
            <person name="Noordeloos M.E."/>
            <person name="Ohm R.A."/>
            <person name="Ortiz-Santana B."/>
            <person name="Ovrebo C."/>
            <person name="Racz N."/>
            <person name="Riley R."/>
            <person name="Savchenko A."/>
            <person name="Shiryaev A."/>
            <person name="Soop K."/>
            <person name="Spirin V."/>
            <person name="Szebenyi C."/>
            <person name="Tomsovsky M."/>
            <person name="Tulloss R.E."/>
            <person name="Uehling J."/>
            <person name="Grigoriev I.V."/>
            <person name="Vagvolgyi C."/>
            <person name="Papp T."/>
            <person name="Martin F.M."/>
            <person name="Miettinen O."/>
            <person name="Hibbett D.S."/>
            <person name="Nagy L.G."/>
        </authorList>
    </citation>
    <scope>NUCLEOTIDE SEQUENCE [LARGE SCALE GENOMIC DNA]</scope>
    <source>
        <strain evidence="1 2">FP101781</strain>
    </source>
</reference>
<evidence type="ECO:0008006" key="3">
    <source>
        <dbReference type="Google" id="ProtNLM"/>
    </source>
</evidence>
<dbReference type="Proteomes" id="UP000298030">
    <property type="component" value="Unassembled WGS sequence"/>
</dbReference>